<reference evidence="1" key="1">
    <citation type="journal article" date="2012" name="Proc. Natl. Acad. Sci. U.S.A.">
        <title>Antigenic diversity is generated by distinct evolutionary mechanisms in African trypanosome species.</title>
        <authorList>
            <person name="Jackson A.P."/>
            <person name="Berry A."/>
            <person name="Aslett M."/>
            <person name="Allison H.C."/>
            <person name="Burton P."/>
            <person name="Vavrova-Anderson J."/>
            <person name="Brown R."/>
            <person name="Browne H."/>
            <person name="Corton N."/>
            <person name="Hauser H."/>
            <person name="Gamble J."/>
            <person name="Gilderthorp R."/>
            <person name="Marcello L."/>
            <person name="McQuillan J."/>
            <person name="Otto T.D."/>
            <person name="Quail M.A."/>
            <person name="Sanders M.J."/>
            <person name="van Tonder A."/>
            <person name="Ginger M.L."/>
            <person name="Field M.C."/>
            <person name="Barry J.D."/>
            <person name="Hertz-Fowler C."/>
            <person name="Berriman M."/>
        </authorList>
    </citation>
    <scope>NUCLEOTIDE SEQUENCE</scope>
    <source>
        <strain evidence="1">IL3000</strain>
    </source>
</reference>
<protein>
    <recommendedName>
        <fullName evidence="2">UBX domain-containing protein</fullName>
    </recommendedName>
</protein>
<dbReference type="SUPFAM" id="SSF52833">
    <property type="entry name" value="Thioredoxin-like"/>
    <property type="match status" value="1"/>
</dbReference>
<dbReference type="Gene3D" id="3.40.30.10">
    <property type="entry name" value="Glutaredoxin"/>
    <property type="match status" value="1"/>
</dbReference>
<evidence type="ECO:0000313" key="1">
    <source>
        <dbReference type="EMBL" id="CCC89893.1"/>
    </source>
</evidence>
<gene>
    <name evidence="1" type="ORF">TCIL3000_3_3270</name>
</gene>
<dbReference type="EMBL" id="HE575316">
    <property type="protein sequence ID" value="CCC89893.1"/>
    <property type="molecule type" value="Genomic_DNA"/>
</dbReference>
<dbReference type="AlphaFoldDB" id="G0UKI8"/>
<name>G0UKI8_TRYCI</name>
<accession>G0UKI8</accession>
<dbReference type="VEuPathDB" id="TriTrypDB:TcIL3000_3_3270"/>
<sequence length="414" mass="45783">MDTDVVKTLMVITNCSEEDAVGLLAECSFDLGTAYALYTSRHGSAGRDLEDLQDVPQPRDSVAVEGPAETSCPYVVSRLDGADDDANEIRGYDADAIRSQSLGVERGMSDMFRGTGLERYLTGVPPFVQGGSVSFDDFCFDALEKDQWIILSIIQSEIDFLCVNRDIWWSEDMEDALGMFSIYQVNALEEEGLSILHTYRLDVDVDIPTLLIINPITKAKETRIPINKEDAAHNTDDVKLALLTFVGEHGSPAQWESNNVDVTYDFSYREKDQVPHAAVESDSVDVFVPDELPKVRNGQRVQEATAMEPTTVESVDISPYEIPAGEKNAFSLRCRLPKEQLTLRLKPEMPLQLLVNYLATRVYFSQPGAYSTGPPTCTLRAGYPPKDLPMDDPEVQLGSCAGLRSGDVVILHVL</sequence>
<organism evidence="1">
    <name type="scientific">Trypanosoma congolense (strain IL3000)</name>
    <dbReference type="NCBI Taxonomy" id="1068625"/>
    <lineage>
        <taxon>Eukaryota</taxon>
        <taxon>Discoba</taxon>
        <taxon>Euglenozoa</taxon>
        <taxon>Kinetoplastea</taxon>
        <taxon>Metakinetoplastina</taxon>
        <taxon>Trypanosomatida</taxon>
        <taxon>Trypanosomatidae</taxon>
        <taxon>Trypanosoma</taxon>
        <taxon>Nannomonas</taxon>
    </lineage>
</organism>
<dbReference type="InterPro" id="IPR036249">
    <property type="entry name" value="Thioredoxin-like_sf"/>
</dbReference>
<proteinExistence type="predicted"/>
<evidence type="ECO:0008006" key="2">
    <source>
        <dbReference type="Google" id="ProtNLM"/>
    </source>
</evidence>
<dbReference type="Gene3D" id="3.10.20.90">
    <property type="entry name" value="Phosphatidylinositol 3-kinase Catalytic Subunit, Chain A, domain 1"/>
    <property type="match status" value="1"/>
</dbReference>